<dbReference type="GO" id="GO:0003677">
    <property type="term" value="F:DNA binding"/>
    <property type="evidence" value="ECO:0007669"/>
    <property type="project" value="UniProtKB-KW"/>
</dbReference>
<keyword evidence="5" id="KW-0472">Membrane</keyword>
<dbReference type="InterPro" id="IPR000792">
    <property type="entry name" value="Tscrpt_reg_LuxR_C"/>
</dbReference>
<dbReference type="Pfam" id="PF13796">
    <property type="entry name" value="Sensor"/>
    <property type="match status" value="1"/>
</dbReference>
<feature type="compositionally biased region" description="Acidic residues" evidence="4">
    <location>
        <begin position="191"/>
        <end position="217"/>
    </location>
</feature>
<dbReference type="PROSITE" id="PS50043">
    <property type="entry name" value="HTH_LUXR_2"/>
    <property type="match status" value="1"/>
</dbReference>
<keyword evidence="3" id="KW-0804">Transcription</keyword>
<evidence type="ECO:0000256" key="1">
    <source>
        <dbReference type="ARBA" id="ARBA00023015"/>
    </source>
</evidence>
<dbReference type="Pfam" id="PF00196">
    <property type="entry name" value="GerE"/>
    <property type="match status" value="1"/>
</dbReference>
<dbReference type="SMART" id="SM00421">
    <property type="entry name" value="HTH_LUXR"/>
    <property type="match status" value="1"/>
</dbReference>
<organism evidence="8 9">
    <name type="scientific">Candidatus Lucifugimonas marina</name>
    <dbReference type="NCBI Taxonomy" id="3038979"/>
    <lineage>
        <taxon>Bacteria</taxon>
        <taxon>Bacillati</taxon>
        <taxon>Chloroflexota</taxon>
        <taxon>Dehalococcoidia</taxon>
        <taxon>SAR202 cluster</taxon>
        <taxon>Candidatus Lucifugimonadales</taxon>
        <taxon>Candidatus Lucifugimonadaceae</taxon>
        <taxon>Candidatus Lucifugimonas</taxon>
    </lineage>
</organism>
<dbReference type="InterPro" id="IPR016032">
    <property type="entry name" value="Sig_transdc_resp-reg_C-effctor"/>
</dbReference>
<reference evidence="9 10" key="1">
    <citation type="submission" date="2019-11" db="EMBL/GenBank/DDBJ databases">
        <authorList>
            <person name="Cho J.-C."/>
        </authorList>
    </citation>
    <scope>NUCLEOTIDE SEQUENCE [LARGE SCALE GENOMIC DNA]</scope>
    <source>
        <strain evidence="8 9">JH1073</strain>
        <strain evidence="7 10">JH702</strain>
    </source>
</reference>
<keyword evidence="5" id="KW-1133">Transmembrane helix</keyword>
<evidence type="ECO:0000256" key="2">
    <source>
        <dbReference type="ARBA" id="ARBA00023125"/>
    </source>
</evidence>
<dbReference type="GO" id="GO:0006355">
    <property type="term" value="P:regulation of DNA-templated transcription"/>
    <property type="evidence" value="ECO:0007669"/>
    <property type="project" value="InterPro"/>
</dbReference>
<evidence type="ECO:0000256" key="4">
    <source>
        <dbReference type="SAM" id="MobiDB-lite"/>
    </source>
</evidence>
<evidence type="ECO:0000313" key="7">
    <source>
        <dbReference type="EMBL" id="MDG0866956.1"/>
    </source>
</evidence>
<dbReference type="Proteomes" id="UP001219901">
    <property type="component" value="Chromosome"/>
</dbReference>
<dbReference type="Proteomes" id="UP001321249">
    <property type="component" value="Unassembled WGS sequence"/>
</dbReference>
<evidence type="ECO:0000313" key="8">
    <source>
        <dbReference type="EMBL" id="WFG38373.1"/>
    </source>
</evidence>
<dbReference type="SUPFAM" id="SSF46894">
    <property type="entry name" value="C-terminal effector domain of the bipartite response regulators"/>
    <property type="match status" value="1"/>
</dbReference>
<feature type="transmembrane region" description="Helical" evidence="5">
    <location>
        <begin position="51"/>
        <end position="84"/>
    </location>
</feature>
<dbReference type="AlphaFoldDB" id="A0AAJ5ZHS9"/>
<gene>
    <name evidence="7" type="ORF">GKO46_07710</name>
    <name evidence="8" type="ORF">GKO48_01715</name>
</gene>
<dbReference type="PRINTS" id="PR00038">
    <property type="entry name" value="HTHLUXR"/>
</dbReference>
<feature type="transmembrane region" description="Helical" evidence="5">
    <location>
        <begin position="120"/>
        <end position="145"/>
    </location>
</feature>
<dbReference type="InterPro" id="IPR025828">
    <property type="entry name" value="Put_sensor_dom"/>
</dbReference>
<keyword evidence="9" id="KW-1185">Reference proteome</keyword>
<dbReference type="CDD" id="cd06170">
    <property type="entry name" value="LuxR_C_like"/>
    <property type="match status" value="1"/>
</dbReference>
<dbReference type="InterPro" id="IPR036388">
    <property type="entry name" value="WH-like_DNA-bd_sf"/>
</dbReference>
<feature type="region of interest" description="Disordered" evidence="4">
    <location>
        <begin position="155"/>
        <end position="234"/>
    </location>
</feature>
<keyword evidence="2" id="KW-0238">DNA-binding</keyword>
<dbReference type="Gene3D" id="1.10.10.10">
    <property type="entry name" value="Winged helix-like DNA-binding domain superfamily/Winged helix DNA-binding domain"/>
    <property type="match status" value="1"/>
</dbReference>
<dbReference type="EMBL" id="WMBE01000002">
    <property type="protein sequence ID" value="MDG0866956.1"/>
    <property type="molecule type" value="Genomic_DNA"/>
</dbReference>
<evidence type="ECO:0000313" key="9">
    <source>
        <dbReference type="Proteomes" id="UP001219901"/>
    </source>
</evidence>
<proteinExistence type="predicted"/>
<protein>
    <recommendedName>
        <fullName evidence="6">HTH luxR-type domain-containing protein</fullName>
    </recommendedName>
</protein>
<dbReference type="EMBL" id="CP046147">
    <property type="protein sequence ID" value="WFG38373.1"/>
    <property type="molecule type" value="Genomic_DNA"/>
</dbReference>
<accession>A0AAJ5ZHS9</accession>
<reference evidence="8" key="2">
    <citation type="journal article" date="2023" name="Nat. Commun.">
        <title>Cultivation of marine bacteria of the SAR202 clade.</title>
        <authorList>
            <person name="Lim Y."/>
            <person name="Seo J.H."/>
            <person name="Giovannoni S.J."/>
            <person name="Kang I."/>
            <person name="Cho J.C."/>
        </authorList>
    </citation>
    <scope>NUCLEOTIDE SEQUENCE</scope>
    <source>
        <strain evidence="8">JH1073</strain>
    </source>
</reference>
<feature type="compositionally biased region" description="Polar residues" evidence="4">
    <location>
        <begin position="225"/>
        <end position="234"/>
    </location>
</feature>
<reference evidence="9" key="3">
    <citation type="submission" date="2023-06" db="EMBL/GenBank/DDBJ databases">
        <title>Pangenomics reveal diversification of enzyme families and niche specialization in globally abundant SAR202 bacteria.</title>
        <authorList>
            <person name="Saw J.H.W."/>
        </authorList>
    </citation>
    <scope>NUCLEOTIDE SEQUENCE [LARGE SCALE GENOMIC DNA]</scope>
    <source>
        <strain evidence="9">JH1073</strain>
    </source>
</reference>
<dbReference type="PANTHER" id="PTHR44688:SF16">
    <property type="entry name" value="DNA-BINDING TRANSCRIPTIONAL ACTIVATOR DEVR_DOSR"/>
    <property type="match status" value="1"/>
</dbReference>
<evidence type="ECO:0000256" key="3">
    <source>
        <dbReference type="ARBA" id="ARBA00023163"/>
    </source>
</evidence>
<evidence type="ECO:0000313" key="10">
    <source>
        <dbReference type="Proteomes" id="UP001321249"/>
    </source>
</evidence>
<keyword evidence="1" id="KW-0805">Transcription regulation</keyword>
<sequence length="348" mass="37439">MSRWLGDLEAYTAGYVNGSVIRRPPFRLEGVSGFREQVKVRLVDPTTWTGLLYLIVQFPIGIGAFVGLVVAYVFVGAAIISPIAVALMDDGTFWDFGVKVELFGDWVIGLNEYPGSLVPIPFGLLGLVLASHLVLAFSSLHGWWAKLMLGSRSTRVSSRPAPAPEGDEPPRPSTAAEPLSSDLNAVAVADVEPESEISTLDDSDVEDAPTDSPETPEVESPKTAARTSLNQESSPAVEPFLKAVPNPAEIAESAVEPVTGPDLTPIAELTTREQEVFMLMAHGDTNADIAEELFISEGTVKTHVKRVLSKLYMRDRTQVVVFAYEKGIVLPGAVAAYRVAAEQRSYGG</sequence>
<dbReference type="PROSITE" id="PS00622">
    <property type="entry name" value="HTH_LUXR_1"/>
    <property type="match status" value="1"/>
</dbReference>
<dbReference type="PANTHER" id="PTHR44688">
    <property type="entry name" value="DNA-BINDING TRANSCRIPTIONAL ACTIVATOR DEVR_DOSR"/>
    <property type="match status" value="1"/>
</dbReference>
<keyword evidence="5" id="KW-0812">Transmembrane</keyword>
<feature type="domain" description="HTH luxR-type" evidence="6">
    <location>
        <begin position="262"/>
        <end position="327"/>
    </location>
</feature>
<evidence type="ECO:0000256" key="5">
    <source>
        <dbReference type="SAM" id="Phobius"/>
    </source>
</evidence>
<name>A0AAJ5ZHS9_9CHLR</name>
<evidence type="ECO:0000259" key="6">
    <source>
        <dbReference type="PROSITE" id="PS50043"/>
    </source>
</evidence>